<dbReference type="PANTHER" id="PTHR35446">
    <property type="entry name" value="SI:CH211-175M2.5"/>
    <property type="match status" value="1"/>
</dbReference>
<dbReference type="Gene3D" id="1.20.1290.10">
    <property type="entry name" value="AhpD-like"/>
    <property type="match status" value="1"/>
</dbReference>
<evidence type="ECO:0000313" key="1">
    <source>
        <dbReference type="EMBL" id="SUZ88445.1"/>
    </source>
</evidence>
<dbReference type="AlphaFoldDB" id="A0A381R9M7"/>
<accession>A0A381R9M7</accession>
<organism evidence="1">
    <name type="scientific">marine metagenome</name>
    <dbReference type="NCBI Taxonomy" id="408172"/>
    <lineage>
        <taxon>unclassified sequences</taxon>
        <taxon>metagenomes</taxon>
        <taxon>ecological metagenomes</taxon>
    </lineage>
</organism>
<dbReference type="PANTHER" id="PTHR35446:SF2">
    <property type="entry name" value="CARBOXYMUCONOLACTONE DECARBOXYLASE-LIKE DOMAIN-CONTAINING PROTEIN"/>
    <property type="match status" value="1"/>
</dbReference>
<reference evidence="1" key="1">
    <citation type="submission" date="2018-05" db="EMBL/GenBank/DDBJ databases">
        <authorList>
            <person name="Lanie J.A."/>
            <person name="Ng W.-L."/>
            <person name="Kazmierczak K.M."/>
            <person name="Andrzejewski T.M."/>
            <person name="Davidsen T.M."/>
            <person name="Wayne K.J."/>
            <person name="Tettelin H."/>
            <person name="Glass J.I."/>
            <person name="Rusch D."/>
            <person name="Podicherti R."/>
            <person name="Tsui H.-C.T."/>
            <person name="Winkler M.E."/>
        </authorList>
    </citation>
    <scope>NUCLEOTIDE SEQUENCE</scope>
</reference>
<dbReference type="InterPro" id="IPR029032">
    <property type="entry name" value="AhpD-like"/>
</dbReference>
<gene>
    <name evidence="1" type="ORF">METZ01_LOCUS41299</name>
</gene>
<dbReference type="EMBL" id="UINC01001771">
    <property type="protein sequence ID" value="SUZ88445.1"/>
    <property type="molecule type" value="Genomic_DNA"/>
</dbReference>
<sequence>VQSHAHDLREEVTERFKSADEADAFVEAIATDWRSADLSEKDQALCLFAEKLTLDQQEIGPGDLESLRIHGFEDTAIHDATQIIGYFNYITRIADALGVEPESDIGEWGLSNP</sequence>
<name>A0A381R9M7_9ZZZZ</name>
<protein>
    <recommendedName>
        <fullName evidence="2">Peroxidase</fullName>
    </recommendedName>
</protein>
<dbReference type="SUPFAM" id="SSF69118">
    <property type="entry name" value="AhpD-like"/>
    <property type="match status" value="1"/>
</dbReference>
<evidence type="ECO:0008006" key="2">
    <source>
        <dbReference type="Google" id="ProtNLM"/>
    </source>
</evidence>
<proteinExistence type="predicted"/>
<feature type="non-terminal residue" evidence="1">
    <location>
        <position position="1"/>
    </location>
</feature>